<evidence type="ECO:0000256" key="3">
    <source>
        <dbReference type="ARBA" id="ARBA00011270"/>
    </source>
</evidence>
<gene>
    <name evidence="9" type="primary">trpA</name>
    <name evidence="11" type="ORF">ENP34_13735</name>
</gene>
<evidence type="ECO:0000256" key="5">
    <source>
        <dbReference type="ARBA" id="ARBA00022822"/>
    </source>
</evidence>
<evidence type="ECO:0000256" key="7">
    <source>
        <dbReference type="ARBA" id="ARBA00023239"/>
    </source>
</evidence>
<dbReference type="PANTHER" id="PTHR43406:SF1">
    <property type="entry name" value="TRYPTOPHAN SYNTHASE ALPHA CHAIN, CHLOROPLASTIC"/>
    <property type="match status" value="1"/>
</dbReference>
<evidence type="ECO:0000256" key="4">
    <source>
        <dbReference type="ARBA" id="ARBA00022605"/>
    </source>
</evidence>
<dbReference type="NCBIfam" id="TIGR00262">
    <property type="entry name" value="trpA"/>
    <property type="match status" value="1"/>
</dbReference>
<dbReference type="PANTHER" id="PTHR43406">
    <property type="entry name" value="TRYPTOPHAN SYNTHASE, ALPHA CHAIN"/>
    <property type="match status" value="1"/>
</dbReference>
<organism evidence="11">
    <name type="scientific">Thermorudis peleae</name>
    <dbReference type="NCBI Taxonomy" id="1382356"/>
    <lineage>
        <taxon>Bacteria</taxon>
        <taxon>Pseudomonadati</taxon>
        <taxon>Thermomicrobiota</taxon>
        <taxon>Thermomicrobia</taxon>
        <taxon>Thermomicrobia incertae sedis</taxon>
        <taxon>Thermorudis</taxon>
    </lineage>
</organism>
<dbReference type="FunFam" id="3.20.20.70:FF:000037">
    <property type="entry name" value="Tryptophan synthase alpha chain"/>
    <property type="match status" value="1"/>
</dbReference>
<keyword evidence="6 9" id="KW-0057">Aromatic amino acid biosynthesis</keyword>
<dbReference type="PROSITE" id="PS00167">
    <property type="entry name" value="TRP_SYNTHASE_ALPHA"/>
    <property type="match status" value="1"/>
</dbReference>
<dbReference type="AlphaFoldDB" id="A0A831TEP6"/>
<keyword evidence="7 9" id="KW-0456">Lyase</keyword>
<comment type="similarity">
    <text evidence="9 10">Belongs to the TrpA family.</text>
</comment>
<dbReference type="GO" id="GO:0005829">
    <property type="term" value="C:cytosol"/>
    <property type="evidence" value="ECO:0007669"/>
    <property type="project" value="TreeGrafter"/>
</dbReference>
<dbReference type="InterPro" id="IPR002028">
    <property type="entry name" value="Trp_synthase_suA"/>
</dbReference>
<dbReference type="Pfam" id="PF00290">
    <property type="entry name" value="Trp_syntA"/>
    <property type="match status" value="1"/>
</dbReference>
<keyword evidence="5 9" id="KW-0822">Tryptophan biosynthesis</keyword>
<evidence type="ECO:0000256" key="10">
    <source>
        <dbReference type="RuleBase" id="RU003662"/>
    </source>
</evidence>
<protein>
    <recommendedName>
        <fullName evidence="9">Tryptophan synthase alpha chain</fullName>
        <ecNumber evidence="9">4.2.1.20</ecNumber>
    </recommendedName>
</protein>
<keyword evidence="4 9" id="KW-0028">Amino-acid biosynthesis</keyword>
<comment type="pathway">
    <text evidence="2 9">Amino-acid biosynthesis; L-tryptophan biosynthesis; L-tryptophan from chorismate: step 5/5.</text>
</comment>
<sequence>MSGVRQSRIAETFDRLRSRREIGIFPYLTVGFPERESTLQLVPALVEGGAAAIELGIPFSDPLADGVTVQRASQIALSNGVTVRFCLETAASLRRSGVDVPLVFMGYFNPLLQFGLERFVSACAEIGVDGLIIPDLPPIESDELAAICHQYGRDLIFMVAPTSTDAHLQAVARQASGFVYCVSLTGVTGARDRLDAGVGAFLARVRRHIDLPLTLGFGIARPEHVQEAASVADAVAVGSALLERISQAAPDRQVEAARSFIEWLRSPLLSSAG</sequence>
<proteinExistence type="inferred from homology"/>
<dbReference type="UniPathway" id="UPA00035">
    <property type="reaction ID" value="UER00044"/>
</dbReference>
<dbReference type="GO" id="GO:0004834">
    <property type="term" value="F:tryptophan synthase activity"/>
    <property type="evidence" value="ECO:0007669"/>
    <property type="project" value="UniProtKB-UniRule"/>
</dbReference>
<comment type="subunit">
    <text evidence="3 9">Tetramer of two alpha and two beta chains.</text>
</comment>
<dbReference type="EMBL" id="DSIY01000316">
    <property type="protein sequence ID" value="HEG92477.1"/>
    <property type="molecule type" value="Genomic_DNA"/>
</dbReference>
<evidence type="ECO:0000256" key="2">
    <source>
        <dbReference type="ARBA" id="ARBA00004733"/>
    </source>
</evidence>
<dbReference type="CDD" id="cd04724">
    <property type="entry name" value="Tryptophan_synthase_alpha"/>
    <property type="match status" value="1"/>
</dbReference>
<evidence type="ECO:0000256" key="1">
    <source>
        <dbReference type="ARBA" id="ARBA00003365"/>
    </source>
</evidence>
<comment type="catalytic activity">
    <reaction evidence="8 9">
        <text>(1S,2R)-1-C-(indol-3-yl)glycerol 3-phosphate + L-serine = D-glyceraldehyde 3-phosphate + L-tryptophan + H2O</text>
        <dbReference type="Rhea" id="RHEA:10532"/>
        <dbReference type="ChEBI" id="CHEBI:15377"/>
        <dbReference type="ChEBI" id="CHEBI:33384"/>
        <dbReference type="ChEBI" id="CHEBI:57912"/>
        <dbReference type="ChEBI" id="CHEBI:58866"/>
        <dbReference type="ChEBI" id="CHEBI:59776"/>
        <dbReference type="EC" id="4.2.1.20"/>
    </reaction>
</comment>
<dbReference type="Gene3D" id="3.20.20.70">
    <property type="entry name" value="Aldolase class I"/>
    <property type="match status" value="1"/>
</dbReference>
<dbReference type="InterPro" id="IPR013785">
    <property type="entry name" value="Aldolase_TIM"/>
</dbReference>
<dbReference type="InterPro" id="IPR018204">
    <property type="entry name" value="Trp_synthase_alpha_AS"/>
</dbReference>
<evidence type="ECO:0000256" key="8">
    <source>
        <dbReference type="ARBA" id="ARBA00049047"/>
    </source>
</evidence>
<dbReference type="InterPro" id="IPR011060">
    <property type="entry name" value="RibuloseP-bd_barrel"/>
</dbReference>
<dbReference type="EC" id="4.2.1.20" evidence="9"/>
<name>A0A831TEP6_9BACT</name>
<evidence type="ECO:0000256" key="9">
    <source>
        <dbReference type="HAMAP-Rule" id="MF_00131"/>
    </source>
</evidence>
<feature type="active site" description="Proton acceptor" evidence="9">
    <location>
        <position position="65"/>
    </location>
</feature>
<comment type="function">
    <text evidence="1 9">The alpha subunit is responsible for the aldol cleavage of indoleglycerol phosphate to indole and glyceraldehyde 3-phosphate.</text>
</comment>
<evidence type="ECO:0000313" key="11">
    <source>
        <dbReference type="EMBL" id="HEG92477.1"/>
    </source>
</evidence>
<comment type="caution">
    <text evidence="11">The sequence shown here is derived from an EMBL/GenBank/DDBJ whole genome shotgun (WGS) entry which is preliminary data.</text>
</comment>
<accession>A0A831TEP6</accession>
<feature type="active site" description="Proton acceptor" evidence="9">
    <location>
        <position position="54"/>
    </location>
</feature>
<dbReference type="HAMAP" id="MF_00131">
    <property type="entry name" value="Trp_synth_alpha"/>
    <property type="match status" value="1"/>
</dbReference>
<dbReference type="SUPFAM" id="SSF51366">
    <property type="entry name" value="Ribulose-phoshate binding barrel"/>
    <property type="match status" value="1"/>
</dbReference>
<evidence type="ECO:0000256" key="6">
    <source>
        <dbReference type="ARBA" id="ARBA00023141"/>
    </source>
</evidence>
<reference evidence="11" key="1">
    <citation type="journal article" date="2020" name="mSystems">
        <title>Genome- and Community-Level Interaction Insights into Carbon Utilization and Element Cycling Functions of Hydrothermarchaeota in Hydrothermal Sediment.</title>
        <authorList>
            <person name="Zhou Z."/>
            <person name="Liu Y."/>
            <person name="Xu W."/>
            <person name="Pan J."/>
            <person name="Luo Z.H."/>
            <person name="Li M."/>
        </authorList>
    </citation>
    <scope>NUCLEOTIDE SEQUENCE [LARGE SCALE GENOMIC DNA]</scope>
    <source>
        <strain evidence="11">SpSt-210</strain>
    </source>
</reference>